<dbReference type="EMBL" id="MH708020">
    <property type="protein sequence ID" value="AYN64866.1"/>
    <property type="molecule type" value="Genomic_RNA"/>
</dbReference>
<dbReference type="Proteomes" id="UP000502791">
    <property type="component" value="Genome"/>
</dbReference>
<proteinExistence type="predicted"/>
<accession>A0A455LK58</accession>
<reference evidence="1" key="1">
    <citation type="submission" date="2018-08" db="EMBL/GenBank/DDBJ databases">
        <authorList>
            <person name="Wang X.F."/>
            <person name="Liu Y."/>
            <person name="Wang H."/>
            <person name="Cao M.J."/>
        </authorList>
    </citation>
    <scope>NUCLEOTIDE SEQUENCE [LARGE SCALE GENOMIC DNA]</scope>
    <source>
        <strain evidence="1">TY1</strain>
    </source>
</reference>
<dbReference type="RefSeq" id="YP_010796417.1">
    <property type="nucleotide sequence ID" value="NC_076021.1"/>
</dbReference>
<evidence type="ECO:0000313" key="1">
    <source>
        <dbReference type="EMBL" id="AYN64866.1"/>
    </source>
</evidence>
<dbReference type="KEGG" id="vg:80533902"/>
<keyword evidence="1" id="KW-0946">Virion</keyword>
<evidence type="ECO:0000313" key="2">
    <source>
        <dbReference type="Proteomes" id="UP000502791"/>
    </source>
</evidence>
<keyword evidence="1" id="KW-0543">Viral nucleoprotein</keyword>
<name>A0A455LK58_9VIRU</name>
<keyword evidence="2" id="KW-1185">Reference proteome</keyword>
<dbReference type="GO" id="GO:0019013">
    <property type="term" value="C:viral nucleocapsid"/>
    <property type="evidence" value="ECO:0007669"/>
    <property type="project" value="UniProtKB-KW"/>
</dbReference>
<organism evidence="1">
    <name type="scientific">Taiyuan leafhopper virus</name>
    <dbReference type="NCBI Taxonomy" id="2482723"/>
    <lineage>
        <taxon>Viruses</taxon>
        <taxon>Riboviria</taxon>
        <taxon>Orthornavirae</taxon>
        <taxon>Negarnaviricota</taxon>
        <taxon>Haploviricotina</taxon>
        <taxon>Monjiviricetes</taxon>
        <taxon>Jingchuvirales</taxon>
        <taxon>Aliusviridae</taxon>
        <taxon>Ollusvirus</taxon>
        <taxon>Ollusvirus taiyuanense</taxon>
    </lineage>
</organism>
<sequence length="704" mass="77332">MARQYLNAARGRDAGVSQLIAQLNQAVSERSEDLTPITLVAGGDNIRDFAVAAVSGQPLDIRARVPLAYKLATYFNSRLSNPTPDFLQARLWGDLHAVWFVGEGTNDQRISANARLDSILIANPIEGPMMLQAFQKVYDTVRAAEGAGNIPWDEASAVVPLAPDAQDLPNEFPLQKYRFFEASAHAFDNTALVQVTAATQDALASLREINENAVNVPPHNFVLNEAWPQNWARLSRASRLACFEMLYHTNKVEWDSYLVASVAGVVFSICKSSGMTTAYLQTRVDRLVKDYPELELQDKLMMEFFMTFGKLYVPQNLDRTVIANYLQAVYGCLEEGPSRSIAWVIEQARGHNYTHALAFAESCSKTKYLPIAYLANIREDQWIGFIKVCYHVCRDPWGSLTGPAIPANNYPDIANIGAIMSKKLDKAARGYAGKFILGGEHTEPFCKAVADQIIESHAASLEDELSAANIIAALFPGIKMAVVGDNAYYYDESGLPLELTAENARPVGGWEEEEEPAPAAGAAARPAAGFPGNVNREVAYRGEQPLPQIAEDALAESRATWANKAKNLPRNAVKMTMKDQVLLLEEYVDTDRHLSAIKTCCNLLLYASKQSKLEPYGGAGDNIRVKNRYVASPAGLDNALNVWGLDGNDIIPDIPEDAPNVPYNENVMGNVALYARPIRPIVQNRRGNAGLGGMLNWQPPQQNL</sequence>
<dbReference type="GeneID" id="80533902"/>
<protein>
    <submittedName>
        <fullName evidence="1">Nucleocapsid protein</fullName>
    </submittedName>
</protein>